<evidence type="ECO:0000256" key="2">
    <source>
        <dbReference type="RuleBase" id="RU003616"/>
    </source>
</evidence>
<dbReference type="InterPro" id="IPR031107">
    <property type="entry name" value="Small_HSP"/>
</dbReference>
<keyword evidence="5" id="KW-1185">Reference proteome</keyword>
<sequence>MPFQLILAGDTTTSGTVVQKPHIVKKATKFKKVITNKTINIMCRDRSHYHRAFYQMPNFGGGFRRPKYNVPLNISENDTEYQVQVYATGFAKENISIAVKEDVLYITGQKEFENPPKFTQQEFPVKNFERVVALNRKVDVESISAKHEDGVLVITLPKSKEVLQKDLTITVQ</sequence>
<feature type="domain" description="SHSP" evidence="3">
    <location>
        <begin position="63"/>
        <end position="172"/>
    </location>
</feature>
<evidence type="ECO:0000313" key="5">
    <source>
        <dbReference type="Proteomes" id="UP001204144"/>
    </source>
</evidence>
<evidence type="ECO:0000256" key="1">
    <source>
        <dbReference type="PROSITE-ProRule" id="PRU00285"/>
    </source>
</evidence>
<dbReference type="InterPro" id="IPR002068">
    <property type="entry name" value="A-crystallin/Hsp20_dom"/>
</dbReference>
<dbReference type="PROSITE" id="PS01031">
    <property type="entry name" value="SHSP"/>
    <property type="match status" value="1"/>
</dbReference>
<proteinExistence type="inferred from homology"/>
<protein>
    <submittedName>
        <fullName evidence="4">Hsp20/alpha crystallin family protein</fullName>
    </submittedName>
</protein>
<dbReference type="PANTHER" id="PTHR11527">
    <property type="entry name" value="HEAT-SHOCK PROTEIN 20 FAMILY MEMBER"/>
    <property type="match status" value="1"/>
</dbReference>
<dbReference type="CDD" id="cd06464">
    <property type="entry name" value="ACD_sHsps-like"/>
    <property type="match status" value="1"/>
</dbReference>
<accession>A0AAE3H0U6</accession>
<reference evidence="4 5" key="1">
    <citation type="submission" date="2018-11" db="EMBL/GenBank/DDBJ databases">
        <title>Novel bacteria species description.</title>
        <authorList>
            <person name="Han J.-H."/>
        </authorList>
    </citation>
    <scope>NUCLEOTIDE SEQUENCE [LARGE SCALE GENOMIC DNA]</scope>
    <source>
        <strain evidence="4 5">KCTC23259</strain>
    </source>
</reference>
<name>A0AAE3H0U6_9BACT</name>
<dbReference type="InterPro" id="IPR008978">
    <property type="entry name" value="HSP20-like_chaperone"/>
</dbReference>
<dbReference type="Gene3D" id="2.60.40.790">
    <property type="match status" value="1"/>
</dbReference>
<gene>
    <name evidence="4" type="ORF">EGI31_07875</name>
</gene>
<evidence type="ECO:0000313" key="4">
    <source>
        <dbReference type="EMBL" id="MCP9762872.1"/>
    </source>
</evidence>
<comment type="similarity">
    <text evidence="1 2">Belongs to the small heat shock protein (HSP20) family.</text>
</comment>
<evidence type="ECO:0000259" key="3">
    <source>
        <dbReference type="PROSITE" id="PS01031"/>
    </source>
</evidence>
<dbReference type="Proteomes" id="UP001204144">
    <property type="component" value="Unassembled WGS sequence"/>
</dbReference>
<organism evidence="4 5">
    <name type="scientific">Lacihabitans soyangensis</name>
    <dbReference type="NCBI Taxonomy" id="869394"/>
    <lineage>
        <taxon>Bacteria</taxon>
        <taxon>Pseudomonadati</taxon>
        <taxon>Bacteroidota</taxon>
        <taxon>Cytophagia</taxon>
        <taxon>Cytophagales</taxon>
        <taxon>Leadbetterellaceae</taxon>
        <taxon>Lacihabitans</taxon>
    </lineage>
</organism>
<dbReference type="EMBL" id="RJUF01000016">
    <property type="protein sequence ID" value="MCP9762872.1"/>
    <property type="molecule type" value="Genomic_DNA"/>
</dbReference>
<dbReference type="AlphaFoldDB" id="A0AAE3H0U6"/>
<dbReference type="Pfam" id="PF00011">
    <property type="entry name" value="HSP20"/>
    <property type="match status" value="1"/>
</dbReference>
<dbReference type="SUPFAM" id="SSF49764">
    <property type="entry name" value="HSP20-like chaperones"/>
    <property type="match status" value="1"/>
</dbReference>
<comment type="caution">
    <text evidence="4">The sequence shown here is derived from an EMBL/GenBank/DDBJ whole genome shotgun (WGS) entry which is preliminary data.</text>
</comment>